<evidence type="ECO:0000256" key="1">
    <source>
        <dbReference type="ARBA" id="ARBA00004377"/>
    </source>
</evidence>
<keyword evidence="7 10" id="KW-0812">Transmembrane</keyword>
<evidence type="ECO:0000256" key="9">
    <source>
        <dbReference type="ARBA" id="ARBA00023136"/>
    </source>
</evidence>
<dbReference type="AlphaFoldDB" id="A0A075PB06"/>
<dbReference type="GO" id="GO:0005886">
    <property type="term" value="C:plasma membrane"/>
    <property type="evidence" value="ECO:0007669"/>
    <property type="project" value="UniProtKB-SubCell"/>
</dbReference>
<dbReference type="EMBL" id="CP008849">
    <property type="protein sequence ID" value="AIG00528.1"/>
    <property type="molecule type" value="Genomic_DNA"/>
</dbReference>
<proteinExistence type="inferred from homology"/>
<evidence type="ECO:0000313" key="12">
    <source>
        <dbReference type="EMBL" id="HAW76344.1"/>
    </source>
</evidence>
<dbReference type="Pfam" id="PF11612">
    <property type="entry name" value="T2SSJ"/>
    <property type="match status" value="1"/>
</dbReference>
<reference evidence="15 16" key="2">
    <citation type="journal article" date="2018" name="Nat. Biotechnol.">
        <title>A standardized bacterial taxonomy based on genome phylogeny substantially revises the tree of life.</title>
        <authorList>
            <person name="Parks D.H."/>
            <person name="Chuvochina M."/>
            <person name="Waite D.W."/>
            <person name="Rinke C."/>
            <person name="Skarshewski A."/>
            <person name="Chaumeil P.A."/>
            <person name="Hugenholtz P."/>
        </authorList>
    </citation>
    <scope>NUCLEOTIDE SEQUENCE [LARGE SCALE GENOMIC DNA]</scope>
    <source>
        <strain evidence="13">UBA11621</strain>
        <strain evidence="12">UBA11978</strain>
    </source>
</reference>
<organism evidence="11 14">
    <name type="scientific">Alteromonas australica</name>
    <dbReference type="NCBI Taxonomy" id="589873"/>
    <lineage>
        <taxon>Bacteria</taxon>
        <taxon>Pseudomonadati</taxon>
        <taxon>Pseudomonadota</taxon>
        <taxon>Gammaproteobacteria</taxon>
        <taxon>Alteromonadales</taxon>
        <taxon>Alteromonadaceae</taxon>
        <taxon>Alteromonas/Salinimonas group</taxon>
        <taxon>Alteromonas</taxon>
    </lineage>
</organism>
<evidence type="ECO:0000256" key="10">
    <source>
        <dbReference type="SAM" id="Phobius"/>
    </source>
</evidence>
<dbReference type="Gene3D" id="2.10.70.20">
    <property type="entry name" value="gspk-gspi-gspj complex like domains"/>
    <property type="match status" value="1"/>
</dbReference>
<dbReference type="InterPro" id="IPR045584">
    <property type="entry name" value="Pilin-like"/>
</dbReference>
<keyword evidence="6" id="KW-0997">Cell inner membrane</keyword>
<evidence type="ECO:0000256" key="5">
    <source>
        <dbReference type="ARBA" id="ARBA00022481"/>
    </source>
</evidence>
<dbReference type="KEGG" id="aal:EP13_18610"/>
<keyword evidence="5" id="KW-0488">Methylation</keyword>
<gene>
    <name evidence="12" type="primary">gspJ</name>
    <name evidence="12" type="ORF">DCW74_11495</name>
    <name evidence="13" type="ORF">DEB45_16885</name>
    <name evidence="11" type="ORF">EP13_18610</name>
</gene>
<keyword evidence="14" id="KW-1185">Reference proteome</keyword>
<dbReference type="GeneID" id="78256890"/>
<dbReference type="GO" id="GO:0015628">
    <property type="term" value="P:protein secretion by the type II secretion system"/>
    <property type="evidence" value="ECO:0007669"/>
    <property type="project" value="InterPro"/>
</dbReference>
<dbReference type="PANTHER" id="PTHR39583:SF2">
    <property type="entry name" value="TYPE II SECRETION SYSTEM PROTEIN J"/>
    <property type="match status" value="1"/>
</dbReference>
<evidence type="ECO:0000313" key="15">
    <source>
        <dbReference type="Proteomes" id="UP000263517"/>
    </source>
</evidence>
<dbReference type="NCBIfam" id="TIGR01711">
    <property type="entry name" value="gspJ"/>
    <property type="match status" value="1"/>
</dbReference>
<keyword evidence="8 10" id="KW-1133">Transmembrane helix</keyword>
<dbReference type="InterPro" id="IPR051621">
    <property type="entry name" value="T2SS_protein_J"/>
</dbReference>
<dbReference type="RefSeq" id="WP_044058512.1">
    <property type="nucleotide sequence ID" value="NZ_CALBIY010000029.1"/>
</dbReference>
<dbReference type="Proteomes" id="UP000056090">
    <property type="component" value="Chromosome"/>
</dbReference>
<dbReference type="Gene3D" id="3.10.610.10">
    <property type="entry name" value="GSPII I/J protein-like"/>
    <property type="match status" value="1"/>
</dbReference>
<dbReference type="Pfam" id="PF07963">
    <property type="entry name" value="N_methyl"/>
    <property type="match status" value="1"/>
</dbReference>
<evidence type="ECO:0000256" key="7">
    <source>
        <dbReference type="ARBA" id="ARBA00022692"/>
    </source>
</evidence>
<dbReference type="InterPro" id="IPR012902">
    <property type="entry name" value="N_methyl_site"/>
</dbReference>
<evidence type="ECO:0000313" key="14">
    <source>
        <dbReference type="Proteomes" id="UP000056090"/>
    </source>
</evidence>
<protein>
    <recommendedName>
        <fullName evidence="3">Type II secretion system protein J</fullName>
    </recommendedName>
</protein>
<comment type="subcellular location">
    <subcellularLocation>
        <location evidence="1">Cell inner membrane</location>
        <topology evidence="1">Single-pass membrane protein</topology>
    </subcellularLocation>
</comment>
<dbReference type="EMBL" id="DNAN01000406">
    <property type="protein sequence ID" value="HAW76344.1"/>
    <property type="molecule type" value="Genomic_DNA"/>
</dbReference>
<evidence type="ECO:0000256" key="3">
    <source>
        <dbReference type="ARBA" id="ARBA00021539"/>
    </source>
</evidence>
<dbReference type="PROSITE" id="PS00409">
    <property type="entry name" value="PROKAR_NTER_METHYL"/>
    <property type="match status" value="1"/>
</dbReference>
<evidence type="ECO:0000256" key="2">
    <source>
        <dbReference type="ARBA" id="ARBA00011084"/>
    </source>
</evidence>
<dbReference type="Proteomes" id="UP000264779">
    <property type="component" value="Unassembled WGS sequence"/>
</dbReference>
<sequence length="208" mass="23271">MQKGFTLLEILIAMAIFTLIGLASTGLLTTVIDSNDLSSERFQKLQQLQRAMVILERDIQQAVPRAARIEGEQQNVVMAGGESDMGDGDTLGFVRSGWHNPQYMLPRSTLQSVVYRLQDGKLERLYSNYVDNVIGHEPKIRVLLDNIERFDVEFLSHQENADDSDSESGWSKSYKGSVLPKAVAIEFDSKDFGTIRREFALTPGGQQS</sequence>
<reference evidence="11 14" key="1">
    <citation type="submission" date="2014-06" db="EMBL/GenBank/DDBJ databases">
        <title>Genomes of Alteromonas australica, a world apart.</title>
        <authorList>
            <person name="Gonzaga A."/>
            <person name="Lopez-Perez M."/>
            <person name="Rodriguez-Valera F."/>
        </authorList>
    </citation>
    <scope>NUCLEOTIDE SEQUENCE [LARGE SCALE GENOMIC DNA]</scope>
    <source>
        <strain evidence="11 14">H 17</strain>
    </source>
</reference>
<dbReference type="InterPro" id="IPR010055">
    <property type="entry name" value="T2SS_protein-GspJ"/>
</dbReference>
<keyword evidence="4" id="KW-1003">Cell membrane</keyword>
<dbReference type="PANTHER" id="PTHR39583">
    <property type="entry name" value="TYPE II SECRETION SYSTEM PROTEIN J-RELATED"/>
    <property type="match status" value="1"/>
</dbReference>
<dbReference type="EMBL" id="DONK01000265">
    <property type="protein sequence ID" value="HBU52929.1"/>
    <property type="molecule type" value="Genomic_DNA"/>
</dbReference>
<dbReference type="GO" id="GO:0015627">
    <property type="term" value="C:type II protein secretion system complex"/>
    <property type="evidence" value="ECO:0007669"/>
    <property type="project" value="InterPro"/>
</dbReference>
<dbReference type="Proteomes" id="UP000263517">
    <property type="component" value="Unassembled WGS sequence"/>
</dbReference>
<comment type="similarity">
    <text evidence="2">Belongs to the GSP J family.</text>
</comment>
<evidence type="ECO:0000256" key="4">
    <source>
        <dbReference type="ARBA" id="ARBA00022475"/>
    </source>
</evidence>
<evidence type="ECO:0000313" key="13">
    <source>
        <dbReference type="EMBL" id="HBU52929.1"/>
    </source>
</evidence>
<evidence type="ECO:0000256" key="8">
    <source>
        <dbReference type="ARBA" id="ARBA00022989"/>
    </source>
</evidence>
<feature type="transmembrane region" description="Helical" evidence="10">
    <location>
        <begin position="7"/>
        <end position="32"/>
    </location>
</feature>
<evidence type="ECO:0000256" key="6">
    <source>
        <dbReference type="ARBA" id="ARBA00022519"/>
    </source>
</evidence>
<dbReference type="eggNOG" id="COG4795">
    <property type="taxonomic scope" value="Bacteria"/>
</dbReference>
<dbReference type="NCBIfam" id="TIGR02532">
    <property type="entry name" value="IV_pilin_GFxxxE"/>
    <property type="match status" value="1"/>
</dbReference>
<accession>A0A075PB06</accession>
<dbReference type="STRING" id="589873.EP12_19390"/>
<evidence type="ECO:0000313" key="16">
    <source>
        <dbReference type="Proteomes" id="UP000264779"/>
    </source>
</evidence>
<keyword evidence="9 10" id="KW-0472">Membrane</keyword>
<evidence type="ECO:0000313" key="11">
    <source>
        <dbReference type="EMBL" id="AIG00528.1"/>
    </source>
</evidence>
<name>A0A075PB06_9ALTE</name>
<dbReference type="SUPFAM" id="SSF54523">
    <property type="entry name" value="Pili subunits"/>
    <property type="match status" value="1"/>
</dbReference>